<dbReference type="PATRIC" id="fig|1398.22.peg.1523"/>
<dbReference type="Proteomes" id="UP000075288">
    <property type="component" value="Unassembled WGS sequence"/>
</dbReference>
<dbReference type="GO" id="GO:0140359">
    <property type="term" value="F:ABC-type transporter activity"/>
    <property type="evidence" value="ECO:0007669"/>
    <property type="project" value="InterPro"/>
</dbReference>
<protein>
    <recommendedName>
        <fullName evidence="8">Transport permease protein</fullName>
    </recommendedName>
</protein>
<evidence type="ECO:0000256" key="1">
    <source>
        <dbReference type="ARBA" id="ARBA00004651"/>
    </source>
</evidence>
<organism evidence="10 13">
    <name type="scientific">Heyndrickxia coagulans</name>
    <name type="common">Weizmannia coagulans</name>
    <dbReference type="NCBI Taxonomy" id="1398"/>
    <lineage>
        <taxon>Bacteria</taxon>
        <taxon>Bacillati</taxon>
        <taxon>Bacillota</taxon>
        <taxon>Bacilli</taxon>
        <taxon>Bacillales</taxon>
        <taxon>Bacillaceae</taxon>
        <taxon>Heyndrickxia</taxon>
    </lineage>
</organism>
<dbReference type="EMBL" id="LQYG01000042">
    <property type="protein sequence ID" value="KYC62974.1"/>
    <property type="molecule type" value="Genomic_DNA"/>
</dbReference>
<evidence type="ECO:0000313" key="14">
    <source>
        <dbReference type="Proteomes" id="UP000075288"/>
    </source>
</evidence>
<dbReference type="GO" id="GO:0005886">
    <property type="term" value="C:plasma membrane"/>
    <property type="evidence" value="ECO:0007669"/>
    <property type="project" value="UniProtKB-SubCell"/>
</dbReference>
<dbReference type="Pfam" id="PF01061">
    <property type="entry name" value="ABC2_membrane"/>
    <property type="match status" value="1"/>
</dbReference>
<evidence type="ECO:0000256" key="5">
    <source>
        <dbReference type="ARBA" id="ARBA00022692"/>
    </source>
</evidence>
<evidence type="ECO:0000256" key="2">
    <source>
        <dbReference type="ARBA" id="ARBA00007783"/>
    </source>
</evidence>
<reference evidence="14 15" key="1">
    <citation type="submission" date="2016-01" db="EMBL/GenBank/DDBJ databases">
        <title>Genome Sequences of Twelve Sporeforming Bacillus Species Isolated from Foods.</title>
        <authorList>
            <person name="Berendsen E.M."/>
            <person name="Wells-Bennik M.H."/>
            <person name="Krawcyk A.O."/>
            <person name="De Jong A."/>
            <person name="Holsappel S."/>
            <person name="Eijlander R.T."/>
            <person name="Kuipers O.P."/>
        </authorList>
    </citation>
    <scope>NUCLEOTIDE SEQUENCE [LARGE SCALE GENOMIC DNA]</scope>
    <source>
        <strain evidence="11 14">B4098</strain>
        <strain evidence="12 15">B4099</strain>
    </source>
</reference>
<keyword evidence="7 8" id="KW-0472">Membrane</keyword>
<evidence type="ECO:0000256" key="4">
    <source>
        <dbReference type="ARBA" id="ARBA00022475"/>
    </source>
</evidence>
<dbReference type="PANTHER" id="PTHR30413:SF10">
    <property type="entry name" value="CAPSULE POLYSACCHARIDE EXPORT INNER-MEMBRANE PROTEIN CTRC"/>
    <property type="match status" value="1"/>
</dbReference>
<dbReference type="OMA" id="FVMRTWM"/>
<evidence type="ECO:0000256" key="7">
    <source>
        <dbReference type="ARBA" id="ARBA00023136"/>
    </source>
</evidence>
<dbReference type="Proteomes" id="UP000070376">
    <property type="component" value="Unassembled WGS sequence"/>
</dbReference>
<comment type="subcellular location">
    <subcellularLocation>
        <location evidence="1 8">Cell membrane</location>
        <topology evidence="1 8">Multi-pass membrane protein</topology>
    </subcellularLocation>
</comment>
<evidence type="ECO:0000313" key="11">
    <source>
        <dbReference type="EMBL" id="KYC62974.1"/>
    </source>
</evidence>
<evidence type="ECO:0000313" key="13">
    <source>
        <dbReference type="Proteomes" id="UP000070376"/>
    </source>
</evidence>
<dbReference type="GO" id="GO:0015920">
    <property type="term" value="P:lipopolysaccharide transport"/>
    <property type="evidence" value="ECO:0007669"/>
    <property type="project" value="TreeGrafter"/>
</dbReference>
<evidence type="ECO:0000313" key="12">
    <source>
        <dbReference type="EMBL" id="KYC73305.1"/>
    </source>
</evidence>
<evidence type="ECO:0000256" key="6">
    <source>
        <dbReference type="ARBA" id="ARBA00022989"/>
    </source>
</evidence>
<comment type="similarity">
    <text evidence="2 8">Belongs to the ABC-2 integral membrane protein family.</text>
</comment>
<dbReference type="RefSeq" id="WP_013858677.1">
    <property type="nucleotide sequence ID" value="NZ_CABJCT010000027.1"/>
</dbReference>
<keyword evidence="5 8" id="KW-0812">Transmembrane</keyword>
<name>A0A133KTW1_HEYCO</name>
<comment type="caution">
    <text evidence="8">Lacks conserved residue(s) required for the propagation of feature annotation.</text>
</comment>
<dbReference type="PANTHER" id="PTHR30413">
    <property type="entry name" value="INNER MEMBRANE TRANSPORT PERMEASE"/>
    <property type="match status" value="1"/>
</dbReference>
<dbReference type="Proteomes" id="UP000075304">
    <property type="component" value="Unassembled WGS sequence"/>
</dbReference>
<feature type="transmembrane region" description="Helical" evidence="8">
    <location>
        <begin position="69"/>
        <end position="89"/>
    </location>
</feature>
<reference evidence="13" key="2">
    <citation type="submission" date="2016-01" db="EMBL/GenBank/DDBJ databases">
        <authorList>
            <person name="Mitreva M."/>
            <person name="Pepin K.H."/>
            <person name="Mihindukulasuriya K.A."/>
            <person name="Fulton R."/>
            <person name="Fronick C."/>
            <person name="O'Laughlin M."/>
            <person name="Miner T."/>
            <person name="Herter B."/>
            <person name="Rosa B.A."/>
            <person name="Cordes M."/>
            <person name="Tomlinson C."/>
            <person name="Wollam A."/>
            <person name="Palsikar V.B."/>
            <person name="Mardis E.R."/>
            <person name="Wilson R.K."/>
        </authorList>
    </citation>
    <scope>NUCLEOTIDE SEQUENCE [LARGE SCALE GENOMIC DNA]</scope>
    <source>
        <strain evidence="13">GED7749B</strain>
    </source>
</reference>
<dbReference type="InterPro" id="IPR047817">
    <property type="entry name" value="ABC2_TM_bact-type"/>
</dbReference>
<accession>A0A133KTW1</accession>
<evidence type="ECO:0000313" key="15">
    <source>
        <dbReference type="Proteomes" id="UP000075304"/>
    </source>
</evidence>
<dbReference type="EMBL" id="LQYI01000008">
    <property type="protein sequence ID" value="KYC73305.1"/>
    <property type="molecule type" value="Genomic_DNA"/>
</dbReference>
<comment type="caution">
    <text evidence="10">The sequence shown here is derived from an EMBL/GenBank/DDBJ whole genome shotgun (WGS) entry which is preliminary data.</text>
</comment>
<dbReference type="AlphaFoldDB" id="A0A133KTW1"/>
<gene>
    <name evidence="11" type="ORF">B4098_0379</name>
    <name evidence="12" type="ORF">B4099_0574</name>
    <name evidence="10" type="ORF">HMPREF3213_01513</name>
</gene>
<dbReference type="EMBL" id="LRPN01000047">
    <property type="protein sequence ID" value="KWZ83028.1"/>
    <property type="molecule type" value="Genomic_DNA"/>
</dbReference>
<evidence type="ECO:0000259" key="9">
    <source>
        <dbReference type="PROSITE" id="PS51012"/>
    </source>
</evidence>
<feature type="transmembrane region" description="Helical" evidence="8">
    <location>
        <begin position="147"/>
        <end position="171"/>
    </location>
</feature>
<keyword evidence="6 8" id="KW-1133">Transmembrane helix</keyword>
<proteinExistence type="inferred from homology"/>
<dbReference type="PROSITE" id="PS51012">
    <property type="entry name" value="ABC_TM2"/>
    <property type="match status" value="1"/>
</dbReference>
<feature type="transmembrane region" description="Helical" evidence="8">
    <location>
        <begin position="37"/>
        <end position="57"/>
    </location>
</feature>
<feature type="domain" description="ABC transmembrane type-2" evidence="9">
    <location>
        <begin position="35"/>
        <end position="260"/>
    </location>
</feature>
<keyword evidence="4 8" id="KW-1003">Cell membrane</keyword>
<reference evidence="10" key="3">
    <citation type="submission" date="2016-01" db="EMBL/GenBank/DDBJ databases">
        <authorList>
            <person name="Oliw E.H."/>
        </authorList>
    </citation>
    <scope>NUCLEOTIDE SEQUENCE [LARGE SCALE GENOMIC DNA]</scope>
    <source>
        <strain evidence="10">GED7749B</strain>
    </source>
</reference>
<evidence type="ECO:0000256" key="3">
    <source>
        <dbReference type="ARBA" id="ARBA00022448"/>
    </source>
</evidence>
<sequence length="268" mass="31283">MKSAITVLKEQINSFYLIIRLSLYEVRSENRNNYLGILWEVINPMIQLAIYWFVFGFGLRGGHPRPGYIPWLFAGSSIWFFISPAVLQGSRSIYSRIRMVAKMNFPLSAIPSYVIMSKFYQHLLLLAIVIIILQFQGYPVSVYYLELPYYLVCTFVFTFSLSLITSTLATIVRDVQNIVQAIMRMMIYILPVLWDPSARLHGPIELILKLNPYYYIVEGYRSALLGNMGWYLVEHLHYTIYFWAVTFLVFMIGAALHIKFRNSFVDFL</sequence>
<feature type="transmembrane region" description="Helical" evidence="8">
    <location>
        <begin position="110"/>
        <end position="135"/>
    </location>
</feature>
<feature type="transmembrane region" description="Helical" evidence="8">
    <location>
        <begin position="240"/>
        <end position="258"/>
    </location>
</feature>
<dbReference type="InterPro" id="IPR013525">
    <property type="entry name" value="ABC2_TM"/>
</dbReference>
<keyword evidence="3 8" id="KW-0813">Transport</keyword>
<evidence type="ECO:0000313" key="10">
    <source>
        <dbReference type="EMBL" id="KWZ83028.1"/>
    </source>
</evidence>
<evidence type="ECO:0000256" key="8">
    <source>
        <dbReference type="RuleBase" id="RU361157"/>
    </source>
</evidence>